<organism evidence="1 2">
    <name type="scientific">Melia azedarach</name>
    <name type="common">Chinaberry tree</name>
    <dbReference type="NCBI Taxonomy" id="155640"/>
    <lineage>
        <taxon>Eukaryota</taxon>
        <taxon>Viridiplantae</taxon>
        <taxon>Streptophyta</taxon>
        <taxon>Embryophyta</taxon>
        <taxon>Tracheophyta</taxon>
        <taxon>Spermatophyta</taxon>
        <taxon>Magnoliopsida</taxon>
        <taxon>eudicotyledons</taxon>
        <taxon>Gunneridae</taxon>
        <taxon>Pentapetalae</taxon>
        <taxon>rosids</taxon>
        <taxon>malvids</taxon>
        <taxon>Sapindales</taxon>
        <taxon>Meliaceae</taxon>
        <taxon>Melia</taxon>
    </lineage>
</organism>
<reference evidence="1 2" key="1">
    <citation type="journal article" date="2023" name="Science">
        <title>Complex scaffold remodeling in plant triterpene biosynthesis.</title>
        <authorList>
            <person name="De La Pena R."/>
            <person name="Hodgson H."/>
            <person name="Liu J.C."/>
            <person name="Stephenson M.J."/>
            <person name="Martin A.C."/>
            <person name="Owen C."/>
            <person name="Harkess A."/>
            <person name="Leebens-Mack J."/>
            <person name="Jimenez L.E."/>
            <person name="Osbourn A."/>
            <person name="Sattely E.S."/>
        </authorList>
    </citation>
    <scope>NUCLEOTIDE SEQUENCE [LARGE SCALE GENOMIC DNA]</scope>
    <source>
        <strain evidence="2">cv. JPN11</strain>
        <tissue evidence="1">Leaf</tissue>
    </source>
</reference>
<evidence type="ECO:0000313" key="1">
    <source>
        <dbReference type="EMBL" id="KAJ4705708.1"/>
    </source>
</evidence>
<protein>
    <submittedName>
        <fullName evidence="1">Chaperone protein DnaJ</fullName>
    </submittedName>
</protein>
<dbReference type="EMBL" id="CM051405">
    <property type="protein sequence ID" value="KAJ4705708.1"/>
    <property type="molecule type" value="Genomic_DNA"/>
</dbReference>
<gene>
    <name evidence="1" type="ORF">OWV82_022450</name>
</gene>
<evidence type="ECO:0000313" key="2">
    <source>
        <dbReference type="Proteomes" id="UP001164539"/>
    </source>
</evidence>
<keyword evidence="2" id="KW-1185">Reference proteome</keyword>
<name>A0ACC1X3L9_MELAZ</name>
<proteinExistence type="predicted"/>
<accession>A0ACC1X3L9</accession>
<dbReference type="Proteomes" id="UP001164539">
    <property type="component" value="Chromosome 12"/>
</dbReference>
<comment type="caution">
    <text evidence="1">The sequence shown here is derived from an EMBL/GenBank/DDBJ whole genome shotgun (WGS) entry which is preliminary data.</text>
</comment>
<sequence>MDHYKVLGLSQNATRDEIKEAFRKLAVKYHPDKHSQSPQAVRENATLRFKQVSEAYEVLSDHRKRADYNISYWANKNNSYSHSRAEGYGYGNRYNNYGYGYGYGHGSGYKRPGSSSNVGDGFFYTLENALRFMTTRAFLLNIAFAGSLLGGIFVIDKGREAIWGMHNSGKSFEAAMESIENAKASKDKL</sequence>